<sequence>MHDGKLQLLAFHYSKHYSKLQLPELIADLFNSAALQQRSQVAAKSGDKLQLQGSISGLKLRQVPASETRMDMFDRLLTAEPPLVRQAGQGDIVKCMDEVVDGVQVSDELRRLLLVEDSEHAKLYSSEERGTLLFRLFELLCIGGACCQYEDQLQPYLEVTKRLYKALLSVQKSSSGQVEVTSSVFEVTACSCESGVQLFPCVGARSNMCLVTVDPLRRLLKVLYHAHVPYW</sequence>
<keyword evidence="5" id="KW-0206">Cytoskeleton</keyword>
<gene>
    <name evidence="7" type="ORF">OEZ85_009585</name>
</gene>
<evidence type="ECO:0000256" key="3">
    <source>
        <dbReference type="ARBA" id="ARBA00022174"/>
    </source>
</evidence>
<protein>
    <recommendedName>
        <fullName evidence="3">Cilia- and flagella-associated protein 300</fullName>
    </recommendedName>
</protein>
<keyword evidence="4" id="KW-0963">Cytoplasm</keyword>
<proteinExistence type="inferred from homology"/>
<dbReference type="EMBL" id="CP126216">
    <property type="protein sequence ID" value="WIA18107.1"/>
    <property type="molecule type" value="Genomic_DNA"/>
</dbReference>
<evidence type="ECO:0000256" key="1">
    <source>
        <dbReference type="ARBA" id="ARBA00004430"/>
    </source>
</evidence>
<name>A0ABY8UCK0_TETOB</name>
<evidence type="ECO:0000313" key="8">
    <source>
        <dbReference type="Proteomes" id="UP001244341"/>
    </source>
</evidence>
<evidence type="ECO:0000256" key="5">
    <source>
        <dbReference type="ARBA" id="ARBA00023212"/>
    </source>
</evidence>
<accession>A0ABY8UCK0</accession>
<reference evidence="7 8" key="1">
    <citation type="submission" date="2023-05" db="EMBL/GenBank/DDBJ databases">
        <title>A 100% complete, gapless, phased diploid assembly of the Scenedesmus obliquus UTEX 3031 genome.</title>
        <authorList>
            <person name="Biondi T.C."/>
            <person name="Hanschen E.R."/>
            <person name="Kwon T."/>
            <person name="Eng W."/>
            <person name="Kruse C.P.S."/>
            <person name="Koehler S.I."/>
            <person name="Kunde Y."/>
            <person name="Gleasner C.D."/>
            <person name="You Mak K.T."/>
            <person name="Polle J."/>
            <person name="Hovde B.T."/>
            <person name="Starkenburg S.R."/>
        </authorList>
    </citation>
    <scope>NUCLEOTIDE SEQUENCE [LARGE SCALE GENOMIC DNA]</scope>
    <source>
        <strain evidence="7 8">DOE0152z</strain>
    </source>
</reference>
<dbReference type="PANTHER" id="PTHR31078:SF1">
    <property type="entry name" value="CILIA- AND FLAGELLA-ASSOCIATED PROTEIN 300"/>
    <property type="match status" value="1"/>
</dbReference>
<comment type="similarity">
    <text evidence="2">Belongs to the CFAP300 family.</text>
</comment>
<dbReference type="InterPro" id="IPR029416">
    <property type="entry name" value="CFAP300"/>
</dbReference>
<organism evidence="7 8">
    <name type="scientific">Tetradesmus obliquus</name>
    <name type="common">Green alga</name>
    <name type="synonym">Acutodesmus obliquus</name>
    <dbReference type="NCBI Taxonomy" id="3088"/>
    <lineage>
        <taxon>Eukaryota</taxon>
        <taxon>Viridiplantae</taxon>
        <taxon>Chlorophyta</taxon>
        <taxon>core chlorophytes</taxon>
        <taxon>Chlorophyceae</taxon>
        <taxon>CS clade</taxon>
        <taxon>Sphaeropleales</taxon>
        <taxon>Scenedesmaceae</taxon>
        <taxon>Tetradesmus</taxon>
    </lineage>
</organism>
<evidence type="ECO:0000256" key="4">
    <source>
        <dbReference type="ARBA" id="ARBA00022490"/>
    </source>
</evidence>
<evidence type="ECO:0000313" key="7">
    <source>
        <dbReference type="EMBL" id="WIA18107.1"/>
    </source>
</evidence>
<comment type="subcellular location">
    <subcellularLocation>
        <location evidence="1">Cytoplasm</location>
        <location evidence="1">Cytoskeleton</location>
        <location evidence="1">Cilium axoneme</location>
    </subcellularLocation>
</comment>
<dbReference type="PANTHER" id="PTHR31078">
    <property type="entry name" value="CILIA- AND FLAGELLA-ASSOCIATED PROTEIN 300"/>
    <property type="match status" value="1"/>
</dbReference>
<keyword evidence="8" id="KW-1185">Reference proteome</keyword>
<dbReference type="Proteomes" id="UP001244341">
    <property type="component" value="Chromosome 9b"/>
</dbReference>
<keyword evidence="6" id="KW-0966">Cell projection</keyword>
<evidence type="ECO:0000256" key="2">
    <source>
        <dbReference type="ARBA" id="ARBA00009205"/>
    </source>
</evidence>
<dbReference type="Pfam" id="PF14926">
    <property type="entry name" value="CFAP300"/>
    <property type="match status" value="1"/>
</dbReference>
<evidence type="ECO:0000256" key="6">
    <source>
        <dbReference type="ARBA" id="ARBA00023273"/>
    </source>
</evidence>